<comment type="catalytic activity">
    <reaction evidence="1">
        <text>RNA(n) + a ribonucleoside 5'-triphosphate = RNA(n+1) + diphosphate</text>
        <dbReference type="Rhea" id="RHEA:21248"/>
        <dbReference type="Rhea" id="RHEA-COMP:14527"/>
        <dbReference type="Rhea" id="RHEA-COMP:17342"/>
        <dbReference type="ChEBI" id="CHEBI:33019"/>
        <dbReference type="ChEBI" id="CHEBI:61557"/>
        <dbReference type="ChEBI" id="CHEBI:140395"/>
        <dbReference type="EC" id="2.7.7.48"/>
    </reaction>
</comment>
<feature type="compositionally biased region" description="Acidic residues" evidence="2">
    <location>
        <begin position="1366"/>
        <end position="1379"/>
    </location>
</feature>
<feature type="domain" description="RDRP core" evidence="3">
    <location>
        <begin position="526"/>
        <end position="1187"/>
    </location>
</feature>
<dbReference type="Proteomes" id="UP000800096">
    <property type="component" value="Unassembled WGS sequence"/>
</dbReference>
<gene>
    <name evidence="4" type="ORF">BDU57DRAFT_501236</name>
</gene>
<keyword evidence="1" id="KW-0696">RNA-directed RNA polymerase</keyword>
<evidence type="ECO:0000313" key="4">
    <source>
        <dbReference type="EMBL" id="KAF1914659.1"/>
    </source>
</evidence>
<dbReference type="GO" id="GO:0003723">
    <property type="term" value="F:RNA binding"/>
    <property type="evidence" value="ECO:0007669"/>
    <property type="project" value="UniProtKB-KW"/>
</dbReference>
<feature type="compositionally biased region" description="Polar residues" evidence="2">
    <location>
        <begin position="143"/>
        <end position="154"/>
    </location>
</feature>
<evidence type="ECO:0000256" key="1">
    <source>
        <dbReference type="RuleBase" id="RU363098"/>
    </source>
</evidence>
<keyword evidence="1" id="KW-0694">RNA-binding</keyword>
<evidence type="ECO:0000313" key="5">
    <source>
        <dbReference type="Proteomes" id="UP000800096"/>
    </source>
</evidence>
<dbReference type="Pfam" id="PF05183">
    <property type="entry name" value="RdRP"/>
    <property type="match status" value="1"/>
</dbReference>
<dbReference type="GO" id="GO:0031380">
    <property type="term" value="C:nuclear RNA-directed RNA polymerase complex"/>
    <property type="evidence" value="ECO:0007669"/>
    <property type="project" value="TreeGrafter"/>
</dbReference>
<feature type="compositionally biased region" description="Polar residues" evidence="2">
    <location>
        <begin position="9"/>
        <end position="22"/>
    </location>
</feature>
<dbReference type="InterPro" id="IPR057596">
    <property type="entry name" value="RDRP_core"/>
</dbReference>
<reference evidence="4" key="1">
    <citation type="journal article" date="2020" name="Stud. Mycol.">
        <title>101 Dothideomycetes genomes: a test case for predicting lifestyles and emergence of pathogens.</title>
        <authorList>
            <person name="Haridas S."/>
            <person name="Albert R."/>
            <person name="Binder M."/>
            <person name="Bloem J."/>
            <person name="Labutti K."/>
            <person name="Salamov A."/>
            <person name="Andreopoulos B."/>
            <person name="Baker S."/>
            <person name="Barry K."/>
            <person name="Bills G."/>
            <person name="Bluhm B."/>
            <person name="Cannon C."/>
            <person name="Castanera R."/>
            <person name="Culley D."/>
            <person name="Daum C."/>
            <person name="Ezra D."/>
            <person name="Gonzalez J."/>
            <person name="Henrissat B."/>
            <person name="Kuo A."/>
            <person name="Liang C."/>
            <person name="Lipzen A."/>
            <person name="Lutzoni F."/>
            <person name="Magnuson J."/>
            <person name="Mondo S."/>
            <person name="Nolan M."/>
            <person name="Ohm R."/>
            <person name="Pangilinan J."/>
            <person name="Park H.-J."/>
            <person name="Ramirez L."/>
            <person name="Alfaro M."/>
            <person name="Sun H."/>
            <person name="Tritt A."/>
            <person name="Yoshinaga Y."/>
            <person name="Zwiers L.-H."/>
            <person name="Turgeon B."/>
            <person name="Goodwin S."/>
            <person name="Spatafora J."/>
            <person name="Crous P."/>
            <person name="Grigoriev I."/>
        </authorList>
    </citation>
    <scope>NUCLEOTIDE SEQUENCE</scope>
    <source>
        <strain evidence="4">HMLAC05119</strain>
    </source>
</reference>
<keyword evidence="5" id="KW-1185">Reference proteome</keyword>
<dbReference type="GO" id="GO:0030422">
    <property type="term" value="P:siRNA processing"/>
    <property type="evidence" value="ECO:0007669"/>
    <property type="project" value="TreeGrafter"/>
</dbReference>
<dbReference type="PANTHER" id="PTHR23079">
    <property type="entry name" value="RNA-DEPENDENT RNA POLYMERASE"/>
    <property type="match status" value="1"/>
</dbReference>
<sequence>MRQSPRLMQGSSSRAGRSNGPQPTIADTLPHTPHHPRNGAALDNLILSLENEWHLGLKLRDSHWSPQKTDEKCISDKVYGQIKRLHYGAKPTLNSVLENFQDIAPGFAHDERLKLLNGLLKSKTRSPISRTGTPLNEPPKSLGSAQPSLGQSSRPARLFDAYRRDDPESYDASIDDPGSPTDVDDDDYYTPPSPTRSPVSARRHAGEGVSSRASSSSPKLTKTLRGKQPVDVSAAVLVQQPLYPDLFKVPSLSMARSFQGHGNYNAPSSASTSFNKDDSVFSSQQTQATSANTSFMTDGANNDATDQRARKSSISLESLAEAEAIAAVKEAERKAFELEKSRESDRIFSQEASRESNSTYGSVDEDIFLDITSRAEAESKATLATDSSVTGLAQPSPPAPACAPPAQSNKSPSRVAWYIRDLPQSNLFVDELPSSLTNCPYFLLFIGCRIAVANGVSLSDVLSNVNFSPAQTSPNLFWSKLAGHLQSSPRDSDAVWPAARRSFEGYTFKGNVVFETPRAGSLFKLNLLPIEAENSCLLQRMFGSDRFLYLTFPSLQEDKMPQIEAHWKMWASKVHSFLGRKWRVFHVEQMSKKAQGRKSGENPAATRVILFATHGVGIDSPMSVGEMLNEFLPFAENGEQNFCKVYARLDLALSRSTPTFTFKPSQIRRIPDLLADLTPEAREFDDQNLDWSEKPKERPIMNDGCAQISVGAALKLWQCYRDATGSDEPLPSAFQGRIGGAKGMWMLSAEPHTRDPAHLAIWIDVTDSQEKFTRAHADLADNRPYNPHRLTFNHVNHTFVHGARDLHISFIPILVDRGVSRDVIAGLMRNRLDQDREQLMDMLDDPVRLHNWITKQGSATPPQGILPWQAALPLAVAERVKLLLRTGFSPRQSPFLAHALKGFVKQRQRWMEEKLRAPLGKATFLWGLADPLGVLKPGEVHIQFSSPFLDEYDRSTYRHLAGEELLVARQPACRRSDIQKMRAVSHPRLSHLVDVIVFPTRGEYPAAGKLQGGDYDGDTFWICWEAALVAPFLNAPAPVNALDPRKYDIVKDTRKLNQVMNPRDLSTVEKFLEEALAFRMEPSMLGKATLFLEKVAYHKNCIHSDTLSLLYGLHDLLVDAAKQAYHFNNEDWTKFKQRNGYGHLSKPAYKAAMDANKSKATGEDDKRKEDSAQPNSDNVLDFLYFYVLRKHNEDTLKALEIALPKEEDDDPDLQAPFLQLQAKADDAMKYELESLLAGIAKIMQHWNSNLSNKTERLHPEKYNKLINTCYNNFRSLMPTFENAAHPEIAPLLFSYLGPQHPTIWETIRASALYTKYPKRRVFVWKMAGRELARLKAGTDTNTYSVVPGVFADLKTKPSKTVKPENGDNESEDDFESDIE</sequence>
<feature type="region of interest" description="Disordered" evidence="2">
    <location>
        <begin position="382"/>
        <end position="408"/>
    </location>
</feature>
<keyword evidence="1" id="KW-0808">Transferase</keyword>
<comment type="similarity">
    <text evidence="1">Belongs to the RdRP family.</text>
</comment>
<dbReference type="InterPro" id="IPR007855">
    <property type="entry name" value="RDRP"/>
</dbReference>
<dbReference type="EC" id="2.7.7.48" evidence="1"/>
<name>A0A6A5QGX5_AMPQU</name>
<feature type="region of interest" description="Disordered" evidence="2">
    <location>
        <begin position="267"/>
        <end position="309"/>
    </location>
</feature>
<feature type="region of interest" description="Disordered" evidence="2">
    <location>
        <begin position="1152"/>
        <end position="1174"/>
    </location>
</feature>
<evidence type="ECO:0000256" key="2">
    <source>
        <dbReference type="SAM" id="MobiDB-lite"/>
    </source>
</evidence>
<feature type="compositionally biased region" description="Polar residues" evidence="2">
    <location>
        <begin position="267"/>
        <end position="304"/>
    </location>
</feature>
<dbReference type="EMBL" id="ML979137">
    <property type="protein sequence ID" value="KAF1914659.1"/>
    <property type="molecule type" value="Genomic_DNA"/>
</dbReference>
<feature type="compositionally biased region" description="Polar residues" evidence="2">
    <location>
        <begin position="382"/>
        <end position="391"/>
    </location>
</feature>
<feature type="region of interest" description="Disordered" evidence="2">
    <location>
        <begin position="1356"/>
        <end position="1379"/>
    </location>
</feature>
<feature type="compositionally biased region" description="Polar residues" evidence="2">
    <location>
        <begin position="125"/>
        <end position="134"/>
    </location>
</feature>
<accession>A0A6A5QGX5</accession>
<proteinExistence type="inferred from homology"/>
<evidence type="ECO:0000259" key="3">
    <source>
        <dbReference type="Pfam" id="PF05183"/>
    </source>
</evidence>
<feature type="compositionally biased region" description="Basic and acidic residues" evidence="2">
    <location>
        <begin position="1156"/>
        <end position="1171"/>
    </location>
</feature>
<dbReference type="OrthoDB" id="10055769at2759"/>
<keyword evidence="1" id="KW-0548">Nucleotidyltransferase</keyword>
<organism evidence="4 5">
    <name type="scientific">Ampelomyces quisqualis</name>
    <name type="common">Powdery mildew agent</name>
    <dbReference type="NCBI Taxonomy" id="50730"/>
    <lineage>
        <taxon>Eukaryota</taxon>
        <taxon>Fungi</taxon>
        <taxon>Dikarya</taxon>
        <taxon>Ascomycota</taxon>
        <taxon>Pezizomycotina</taxon>
        <taxon>Dothideomycetes</taxon>
        <taxon>Pleosporomycetidae</taxon>
        <taxon>Pleosporales</taxon>
        <taxon>Pleosporineae</taxon>
        <taxon>Phaeosphaeriaceae</taxon>
        <taxon>Ampelomyces</taxon>
    </lineage>
</organism>
<feature type="region of interest" description="Disordered" evidence="2">
    <location>
        <begin position="1"/>
        <end position="38"/>
    </location>
</feature>
<protein>
    <recommendedName>
        <fullName evidence="1">RNA-dependent RNA polymerase</fullName>
        <ecNumber evidence="1">2.7.7.48</ecNumber>
    </recommendedName>
</protein>
<dbReference type="PANTHER" id="PTHR23079:SF55">
    <property type="entry name" value="RNA-DIRECTED RNA POLYMERASE"/>
    <property type="match status" value="1"/>
</dbReference>
<dbReference type="GO" id="GO:0003968">
    <property type="term" value="F:RNA-directed RNA polymerase activity"/>
    <property type="evidence" value="ECO:0007669"/>
    <property type="project" value="UniProtKB-KW"/>
</dbReference>
<feature type="region of interest" description="Disordered" evidence="2">
    <location>
        <begin position="124"/>
        <end position="228"/>
    </location>
</feature>